<dbReference type="Pfam" id="PF13145">
    <property type="entry name" value="Rotamase_2"/>
    <property type="match status" value="1"/>
</dbReference>
<comment type="caution">
    <text evidence="3">The sequence shown here is derived from an EMBL/GenBank/DDBJ whole genome shotgun (WGS) entry which is preliminary data.</text>
</comment>
<accession>A0A8J6TFJ4</accession>
<reference evidence="3 4" key="1">
    <citation type="submission" date="2020-08" db="EMBL/GenBank/DDBJ databases">
        <title>Bridging the membrane lipid divide: bacteria of the FCB group superphylum have the potential to synthesize archaeal ether lipids.</title>
        <authorList>
            <person name="Villanueva L."/>
            <person name="Von Meijenfeldt F.A.B."/>
            <person name="Westbye A.B."/>
            <person name="Yadav S."/>
            <person name="Hopmans E.C."/>
            <person name="Dutilh B.E."/>
            <person name="Sinninghe Damste J.S."/>
        </authorList>
    </citation>
    <scope>NUCLEOTIDE SEQUENCE [LARGE SCALE GENOMIC DNA]</scope>
    <source>
        <strain evidence="3">NIOZ-UU47</strain>
    </source>
</reference>
<keyword evidence="1" id="KW-0697">Rotamase</keyword>
<dbReference type="GO" id="GO:0003755">
    <property type="term" value="F:peptidyl-prolyl cis-trans isomerase activity"/>
    <property type="evidence" value="ECO:0007669"/>
    <property type="project" value="UniProtKB-KW"/>
</dbReference>
<gene>
    <name evidence="3" type="ORF">H8E41_06440</name>
</gene>
<dbReference type="Gene3D" id="3.10.50.40">
    <property type="match status" value="1"/>
</dbReference>
<dbReference type="AlphaFoldDB" id="A0A8J6TFJ4"/>
<organism evidence="3 4">
    <name type="scientific">Candidatus Desulfobia pelagia</name>
    <dbReference type="NCBI Taxonomy" id="2841692"/>
    <lineage>
        <taxon>Bacteria</taxon>
        <taxon>Pseudomonadati</taxon>
        <taxon>Thermodesulfobacteriota</taxon>
        <taxon>Desulfobulbia</taxon>
        <taxon>Desulfobulbales</taxon>
        <taxon>Desulfobulbaceae</taxon>
        <taxon>Candidatus Desulfobia</taxon>
    </lineage>
</organism>
<feature type="non-terminal residue" evidence="3">
    <location>
        <position position="1"/>
    </location>
</feature>
<dbReference type="PROSITE" id="PS50198">
    <property type="entry name" value="PPIC_PPIASE_2"/>
    <property type="match status" value="1"/>
</dbReference>
<sequence>VFFLDHEDKASEAKVAEIRQRIIKEYNNNPAQITPDGFAVKSDMKISRETAPAFYEAAMKMKQGDISPPVLIDLTYHLIKLDYYQPATEKPKREVKEYIAGTLVAKKRKHLLEQWRQNLLKDAEIEIVHELLK</sequence>
<evidence type="ECO:0000313" key="3">
    <source>
        <dbReference type="EMBL" id="MBC8317527.1"/>
    </source>
</evidence>
<dbReference type="SUPFAM" id="SSF54534">
    <property type="entry name" value="FKBP-like"/>
    <property type="match status" value="1"/>
</dbReference>
<evidence type="ECO:0000313" key="4">
    <source>
        <dbReference type="Proteomes" id="UP000614424"/>
    </source>
</evidence>
<protein>
    <submittedName>
        <fullName evidence="3">Peptidyl-prolyl cis-trans isomerase</fullName>
    </submittedName>
</protein>
<proteinExistence type="predicted"/>
<name>A0A8J6TFJ4_9BACT</name>
<dbReference type="InterPro" id="IPR046357">
    <property type="entry name" value="PPIase_dom_sf"/>
</dbReference>
<dbReference type="Proteomes" id="UP000614424">
    <property type="component" value="Unassembled WGS sequence"/>
</dbReference>
<evidence type="ECO:0000256" key="1">
    <source>
        <dbReference type="PROSITE-ProRule" id="PRU00278"/>
    </source>
</evidence>
<feature type="domain" description="PpiC" evidence="2">
    <location>
        <begin position="37"/>
        <end position="83"/>
    </location>
</feature>
<keyword evidence="1 3" id="KW-0413">Isomerase</keyword>
<dbReference type="EMBL" id="JACNJZ010000092">
    <property type="protein sequence ID" value="MBC8317527.1"/>
    <property type="molecule type" value="Genomic_DNA"/>
</dbReference>
<dbReference type="InterPro" id="IPR000297">
    <property type="entry name" value="PPIase_PpiC"/>
</dbReference>
<evidence type="ECO:0000259" key="2">
    <source>
        <dbReference type="PROSITE" id="PS50198"/>
    </source>
</evidence>